<evidence type="ECO:0000259" key="8">
    <source>
        <dbReference type="PROSITE" id="PS50850"/>
    </source>
</evidence>
<feature type="transmembrane region" description="Helical" evidence="7">
    <location>
        <begin position="133"/>
        <end position="155"/>
    </location>
</feature>
<dbReference type="OrthoDB" id="9816041at2"/>
<feature type="transmembrane region" description="Helical" evidence="7">
    <location>
        <begin position="263"/>
        <end position="283"/>
    </location>
</feature>
<dbReference type="FunFam" id="1.20.1720.10:FF:000004">
    <property type="entry name" value="EmrB/QacA family drug resistance transporter"/>
    <property type="match status" value="1"/>
</dbReference>
<feature type="transmembrane region" description="Helical" evidence="7">
    <location>
        <begin position="327"/>
        <end position="348"/>
    </location>
</feature>
<dbReference type="GO" id="GO:0022857">
    <property type="term" value="F:transmembrane transporter activity"/>
    <property type="evidence" value="ECO:0007669"/>
    <property type="project" value="InterPro"/>
</dbReference>
<evidence type="ECO:0000256" key="2">
    <source>
        <dbReference type="ARBA" id="ARBA00022448"/>
    </source>
</evidence>
<evidence type="ECO:0000256" key="7">
    <source>
        <dbReference type="SAM" id="Phobius"/>
    </source>
</evidence>
<feature type="transmembrane region" description="Helical" evidence="7">
    <location>
        <begin position="44"/>
        <end position="63"/>
    </location>
</feature>
<dbReference type="RefSeq" id="WP_035421405.1">
    <property type="nucleotide sequence ID" value="NZ_ALXG01000011.1"/>
</dbReference>
<dbReference type="PANTHER" id="PTHR23501">
    <property type="entry name" value="MAJOR FACILITATOR SUPERFAMILY"/>
    <property type="match status" value="1"/>
</dbReference>
<feature type="transmembrane region" description="Helical" evidence="7">
    <location>
        <begin position="196"/>
        <end position="215"/>
    </location>
</feature>
<feature type="transmembrane region" description="Helical" evidence="7">
    <location>
        <begin position="161"/>
        <end position="184"/>
    </location>
</feature>
<dbReference type="Proteomes" id="UP000019474">
    <property type="component" value="Unassembled WGS sequence"/>
</dbReference>
<keyword evidence="4 7" id="KW-0812">Transmembrane</keyword>
<dbReference type="PROSITE" id="PS50850">
    <property type="entry name" value="MFS"/>
    <property type="match status" value="1"/>
</dbReference>
<organism evidence="9 10">
    <name type="scientific">Fructilactobacillus florum 8D</name>
    <dbReference type="NCBI Taxonomy" id="1221538"/>
    <lineage>
        <taxon>Bacteria</taxon>
        <taxon>Bacillati</taxon>
        <taxon>Bacillota</taxon>
        <taxon>Bacilli</taxon>
        <taxon>Lactobacillales</taxon>
        <taxon>Lactobacillaceae</taxon>
        <taxon>Fructilactobacillus</taxon>
    </lineage>
</organism>
<feature type="domain" description="Major facilitator superfamily (MFS) profile" evidence="8">
    <location>
        <begin position="10"/>
        <end position="485"/>
    </location>
</feature>
<feature type="transmembrane region" description="Helical" evidence="7">
    <location>
        <begin position="295"/>
        <end position="315"/>
    </location>
</feature>
<feature type="transmembrane region" description="Helical" evidence="7">
    <location>
        <begin position="99"/>
        <end position="121"/>
    </location>
</feature>
<dbReference type="InterPro" id="IPR020846">
    <property type="entry name" value="MFS_dom"/>
</dbReference>
<feature type="transmembrane region" description="Helical" evidence="7">
    <location>
        <begin position="398"/>
        <end position="417"/>
    </location>
</feature>
<accession>W9EFV7</accession>
<dbReference type="AlphaFoldDB" id="W9EFV7"/>
<proteinExistence type="predicted"/>
<keyword evidence="2" id="KW-0813">Transport</keyword>
<dbReference type="GO" id="GO:0005886">
    <property type="term" value="C:plasma membrane"/>
    <property type="evidence" value="ECO:0007669"/>
    <property type="project" value="UniProtKB-SubCell"/>
</dbReference>
<dbReference type="InterPro" id="IPR011701">
    <property type="entry name" value="MFS"/>
</dbReference>
<evidence type="ECO:0000256" key="6">
    <source>
        <dbReference type="ARBA" id="ARBA00023136"/>
    </source>
</evidence>
<dbReference type="Pfam" id="PF07690">
    <property type="entry name" value="MFS_1"/>
    <property type="match status" value="1"/>
</dbReference>
<comment type="subcellular location">
    <subcellularLocation>
        <location evidence="1">Cell membrane</location>
        <topology evidence="1">Multi-pass membrane protein</topology>
    </subcellularLocation>
</comment>
<dbReference type="EMBL" id="ALXG01000011">
    <property type="protein sequence ID" value="ETO40932.1"/>
    <property type="molecule type" value="Genomic_DNA"/>
</dbReference>
<feature type="transmembrane region" description="Helical" evidence="7">
    <location>
        <begin position="454"/>
        <end position="479"/>
    </location>
</feature>
<evidence type="ECO:0000313" key="9">
    <source>
        <dbReference type="EMBL" id="ETO40932.1"/>
    </source>
</evidence>
<feature type="transmembrane region" description="Helical" evidence="7">
    <location>
        <begin position="354"/>
        <end position="377"/>
    </location>
</feature>
<feature type="transmembrane region" description="Helical" evidence="7">
    <location>
        <begin position="221"/>
        <end position="242"/>
    </location>
</feature>
<dbReference type="PRINTS" id="PR01036">
    <property type="entry name" value="TCRTETB"/>
</dbReference>
<feature type="transmembrane region" description="Helical" evidence="7">
    <location>
        <begin position="75"/>
        <end position="93"/>
    </location>
</feature>
<evidence type="ECO:0000256" key="1">
    <source>
        <dbReference type="ARBA" id="ARBA00004651"/>
    </source>
</evidence>
<comment type="caution">
    <text evidence="9">The sequence shown here is derived from an EMBL/GenBank/DDBJ whole genome shotgun (WGS) entry which is preliminary data.</text>
</comment>
<evidence type="ECO:0000256" key="3">
    <source>
        <dbReference type="ARBA" id="ARBA00022475"/>
    </source>
</evidence>
<reference evidence="9 10" key="1">
    <citation type="submission" date="2012-08" db="EMBL/GenBank/DDBJ databases">
        <title>Genome sequencing of Lactobacillus florum 8D.</title>
        <authorList>
            <person name="Kim E.B."/>
            <person name="Marco M.L."/>
        </authorList>
    </citation>
    <scope>NUCLEOTIDE SEQUENCE [LARGE SCALE GENOMIC DNA]</scope>
    <source>
        <strain evidence="9 10">8D</strain>
    </source>
</reference>
<name>W9EFV7_9LACO</name>
<dbReference type="PANTHER" id="PTHR23501:SF191">
    <property type="entry name" value="VACUOLAR BASIC AMINO ACID TRANSPORTER 4"/>
    <property type="match status" value="1"/>
</dbReference>
<keyword evidence="10" id="KW-1185">Reference proteome</keyword>
<dbReference type="PATRIC" id="fig|1221538.3.peg.219"/>
<dbReference type="Gene3D" id="1.20.1250.20">
    <property type="entry name" value="MFS general substrate transporter like domains"/>
    <property type="match status" value="1"/>
</dbReference>
<protein>
    <submittedName>
        <fullName evidence="9">Permease of the major facilitator superfamily</fullName>
    </submittedName>
</protein>
<evidence type="ECO:0000256" key="4">
    <source>
        <dbReference type="ARBA" id="ARBA00022692"/>
    </source>
</evidence>
<dbReference type="CDD" id="cd17502">
    <property type="entry name" value="MFS_Azr1_MDR_like"/>
    <property type="match status" value="1"/>
</dbReference>
<dbReference type="Gene3D" id="1.20.1720.10">
    <property type="entry name" value="Multidrug resistance protein D"/>
    <property type="match status" value="1"/>
</dbReference>
<keyword evidence="6 7" id="KW-0472">Membrane</keyword>
<evidence type="ECO:0000256" key="5">
    <source>
        <dbReference type="ARBA" id="ARBA00022989"/>
    </source>
</evidence>
<gene>
    <name evidence="9" type="ORF">B808_212</name>
</gene>
<feature type="transmembrane region" description="Helical" evidence="7">
    <location>
        <begin position="12"/>
        <end position="32"/>
    </location>
</feature>
<dbReference type="SUPFAM" id="SSF103473">
    <property type="entry name" value="MFS general substrate transporter"/>
    <property type="match status" value="1"/>
</dbReference>
<keyword evidence="3" id="KW-1003">Cell membrane</keyword>
<sequence length="485" mass="52901">MQARTNIKITTIALFIATFMTAVEGTIVSTAMPTIVGDLHGVSLMNWVFSIFLLTNAITTPIYGKLADQLGRKKIFLAGVVVFIIGSLFSGLSNGMETLIFWRALQGIGAGVIMPVSFTIVADMYPFEKRAQVIGILGSAWGIASIIGPLLGGFIVDSLSWHWIFFINVPIGLLTIVLLACFFYEQPHKKTQPLDVAGIIWLGIFLLALMVGFQQLSNQPINYLVLGSFLCVTILSGFAFYLQERHASDPIIPIDLFHNRTFVIQNCIAALISGFIFGYEVYLSDWTQGIMGLKATFAGFAVTPTSILWMVGSFWSGKLLLKWRPQLVTGLSLIFIGFGAVSLALLPITTPLVIFWVLSTIMGIGFGMCITTSSVTSQNEVSNERIGVASSFNTLSRTLGQTLMISVFGIVLNQGMANGIKQHSQASLKLMDQLINPRTATTLPASVLPTLRQILYGALHNVFLVALLLVIAAVIVNFFDRKQIN</sequence>
<evidence type="ECO:0000313" key="10">
    <source>
        <dbReference type="Proteomes" id="UP000019474"/>
    </source>
</evidence>
<keyword evidence="5 7" id="KW-1133">Transmembrane helix</keyword>
<dbReference type="InterPro" id="IPR036259">
    <property type="entry name" value="MFS_trans_sf"/>
</dbReference>